<dbReference type="RefSeq" id="WP_253575957.1">
    <property type="nucleotide sequence ID" value="NZ_JAMFTQ010000002.1"/>
</dbReference>
<proteinExistence type="predicted"/>
<evidence type="ECO:0000313" key="1">
    <source>
        <dbReference type="EMBL" id="MCP1387018.1"/>
    </source>
</evidence>
<organism evidence="1 2">
    <name type="scientific">Corynebacterium stercoris</name>
    <dbReference type="NCBI Taxonomy" id="2943490"/>
    <lineage>
        <taxon>Bacteria</taxon>
        <taxon>Bacillati</taxon>
        <taxon>Actinomycetota</taxon>
        <taxon>Actinomycetes</taxon>
        <taxon>Mycobacteriales</taxon>
        <taxon>Corynebacteriaceae</taxon>
        <taxon>Corynebacterium</taxon>
    </lineage>
</organism>
<reference evidence="1" key="1">
    <citation type="submission" date="2022-05" db="EMBL/GenBank/DDBJ databases">
        <title>Corynebacterium sp. TA-R-1 sp. nov., isolated from human feces.</title>
        <authorList>
            <person name="Shamsuzzaman M."/>
            <person name="Dahal R.H."/>
        </authorList>
    </citation>
    <scope>NUCLEOTIDE SEQUENCE</scope>
    <source>
        <strain evidence="1">TA-R-1</strain>
    </source>
</reference>
<dbReference type="EMBL" id="JAMFTQ010000002">
    <property type="protein sequence ID" value="MCP1387018.1"/>
    <property type="molecule type" value="Genomic_DNA"/>
</dbReference>
<protein>
    <submittedName>
        <fullName evidence="1">3-methyladenine DNA glycosylase</fullName>
    </submittedName>
</protein>
<evidence type="ECO:0000313" key="2">
    <source>
        <dbReference type="Proteomes" id="UP001204000"/>
    </source>
</evidence>
<sequence length="286" mass="31603">MRTYSPAEAAAAEAAHVARAERWTVPHLERRTRGTSHPVWDLLFDYYPVRASHLTRWHPGLGAALADASATRHKDLPFYTVGADGAVALDTEAFLAKRGRDMERIAGLLEATASRQPHFDCFGMHEWAMVYRADAPRHDLPLRLGREGTDAVVEKHQLRCSHFDAYRFFTPAAVPLNLTVLDRETQAEHDQPGCVHVAMDLYKWAAKMGPVVPGELLLDTFELATRARTLDMEASPYDCTSLGFGVVAVETPEGKAEYVARQRALAADAAPIRGQLIALLAELLGH</sequence>
<keyword evidence="2" id="KW-1185">Reference proteome</keyword>
<comment type="caution">
    <text evidence="1">The sequence shown here is derived from an EMBL/GenBank/DDBJ whole genome shotgun (WGS) entry which is preliminary data.</text>
</comment>
<accession>A0ABT1G219</accession>
<gene>
    <name evidence="1" type="ORF">M5J20_02275</name>
</gene>
<dbReference type="Proteomes" id="UP001204000">
    <property type="component" value="Unassembled WGS sequence"/>
</dbReference>
<name>A0ABT1G219_9CORY</name>